<dbReference type="SUPFAM" id="SSF52440">
    <property type="entry name" value="PreATP-grasp domain"/>
    <property type="match status" value="1"/>
</dbReference>
<evidence type="ECO:0000256" key="4">
    <source>
        <dbReference type="ARBA" id="ARBA00023267"/>
    </source>
</evidence>
<dbReference type="Pfam" id="PF00289">
    <property type="entry name" value="Biotin_carb_N"/>
    <property type="match status" value="1"/>
</dbReference>
<proteinExistence type="predicted"/>
<dbReference type="Gene3D" id="3.40.50.20">
    <property type="match status" value="1"/>
</dbReference>
<dbReference type="InterPro" id="IPR011764">
    <property type="entry name" value="Biotin_carboxylation_dom"/>
</dbReference>
<dbReference type="GO" id="GO:0005524">
    <property type="term" value="F:ATP binding"/>
    <property type="evidence" value="ECO:0007669"/>
    <property type="project" value="UniProtKB-KW"/>
</dbReference>
<organism evidence="6 7">
    <name type="scientific">Caulobacter zeae</name>
    <dbReference type="NCBI Taxonomy" id="2055137"/>
    <lineage>
        <taxon>Bacteria</taxon>
        <taxon>Pseudomonadati</taxon>
        <taxon>Pseudomonadota</taxon>
        <taxon>Alphaproteobacteria</taxon>
        <taxon>Caulobacterales</taxon>
        <taxon>Caulobacteraceae</taxon>
        <taxon>Caulobacter</taxon>
    </lineage>
</organism>
<evidence type="ECO:0000313" key="7">
    <source>
        <dbReference type="Proteomes" id="UP000234479"/>
    </source>
</evidence>
<feature type="domain" description="Biotin carboxylation" evidence="5">
    <location>
        <begin position="1"/>
        <end position="37"/>
    </location>
</feature>
<protein>
    <recommendedName>
        <fullName evidence="5">Biotin carboxylation domain-containing protein</fullName>
    </recommendedName>
</protein>
<sequence>MFNKILIANRGEIAVRVIKTCRRLGIATVVVYSDADA</sequence>
<gene>
    <name evidence="6" type="ORF">SGCZBJ_20660</name>
</gene>
<dbReference type="EMBL" id="PJRS01000042">
    <property type="protein sequence ID" value="PLR21413.1"/>
    <property type="molecule type" value="Genomic_DNA"/>
</dbReference>
<dbReference type="GO" id="GO:0016874">
    <property type="term" value="F:ligase activity"/>
    <property type="evidence" value="ECO:0007669"/>
    <property type="project" value="UniProtKB-KW"/>
</dbReference>
<feature type="non-terminal residue" evidence="6">
    <location>
        <position position="37"/>
    </location>
</feature>
<dbReference type="PANTHER" id="PTHR18866:SF33">
    <property type="entry name" value="METHYLCROTONOYL-COA CARBOXYLASE SUBUNIT ALPHA, MITOCHONDRIAL-RELATED"/>
    <property type="match status" value="1"/>
</dbReference>
<dbReference type="PANTHER" id="PTHR18866">
    <property type="entry name" value="CARBOXYLASE:PYRUVATE/ACETYL-COA/PROPIONYL-COA CARBOXYLASE"/>
    <property type="match status" value="1"/>
</dbReference>
<evidence type="ECO:0000256" key="1">
    <source>
        <dbReference type="ARBA" id="ARBA00022598"/>
    </source>
</evidence>
<dbReference type="InterPro" id="IPR016185">
    <property type="entry name" value="PreATP-grasp_dom_sf"/>
</dbReference>
<dbReference type="PROSITE" id="PS50979">
    <property type="entry name" value="BC"/>
    <property type="match status" value="1"/>
</dbReference>
<keyword evidence="2" id="KW-0547">Nucleotide-binding</keyword>
<dbReference type="Proteomes" id="UP000234479">
    <property type="component" value="Unassembled WGS sequence"/>
</dbReference>
<keyword evidence="4" id="KW-0092">Biotin</keyword>
<dbReference type="RefSeq" id="WP_133149302.1">
    <property type="nucleotide sequence ID" value="NZ_PJRS01000042.1"/>
</dbReference>
<evidence type="ECO:0000259" key="5">
    <source>
        <dbReference type="PROSITE" id="PS50979"/>
    </source>
</evidence>
<dbReference type="AlphaFoldDB" id="A0A2N5D5T4"/>
<reference evidence="6 7" key="1">
    <citation type="submission" date="2017-12" db="EMBL/GenBank/DDBJ databases">
        <title>The genome sequence of Caulobacter sp. 410.</title>
        <authorList>
            <person name="Gao J."/>
            <person name="Mao X."/>
            <person name="Sun J."/>
        </authorList>
    </citation>
    <scope>NUCLEOTIDE SEQUENCE [LARGE SCALE GENOMIC DNA]</scope>
    <source>
        <strain evidence="6 7">410</strain>
    </source>
</reference>
<keyword evidence="1" id="KW-0436">Ligase</keyword>
<dbReference type="InterPro" id="IPR005481">
    <property type="entry name" value="BC-like_N"/>
</dbReference>
<keyword evidence="3" id="KW-0067">ATP-binding</keyword>
<dbReference type="InterPro" id="IPR050856">
    <property type="entry name" value="Biotin_carboxylase_complex"/>
</dbReference>
<dbReference type="OrthoDB" id="4277356at2"/>
<name>A0A2N5D5T4_9CAUL</name>
<accession>A0A2N5D5T4</accession>
<evidence type="ECO:0000256" key="3">
    <source>
        <dbReference type="ARBA" id="ARBA00022840"/>
    </source>
</evidence>
<keyword evidence="7" id="KW-1185">Reference proteome</keyword>
<comment type="caution">
    <text evidence="6">The sequence shown here is derived from an EMBL/GenBank/DDBJ whole genome shotgun (WGS) entry which is preliminary data.</text>
</comment>
<evidence type="ECO:0000313" key="6">
    <source>
        <dbReference type="EMBL" id="PLR21413.1"/>
    </source>
</evidence>
<evidence type="ECO:0000256" key="2">
    <source>
        <dbReference type="ARBA" id="ARBA00022741"/>
    </source>
</evidence>